<dbReference type="PANTHER" id="PTHR24256">
    <property type="entry name" value="TRYPTASE-RELATED"/>
    <property type="match status" value="1"/>
</dbReference>
<evidence type="ECO:0000259" key="5">
    <source>
        <dbReference type="PROSITE" id="PS50240"/>
    </source>
</evidence>
<feature type="domain" description="Peptidase S1" evidence="5">
    <location>
        <begin position="70"/>
        <end position="349"/>
    </location>
</feature>
<dbReference type="PROSITE" id="PS00134">
    <property type="entry name" value="TRYPSIN_HIS"/>
    <property type="match status" value="1"/>
</dbReference>
<gene>
    <name evidence="6" type="ORF">Ciccas_000577</name>
</gene>
<protein>
    <recommendedName>
        <fullName evidence="5">Peptidase S1 domain-containing protein</fullName>
    </recommendedName>
</protein>
<dbReference type="EMBL" id="JBJKFK010000033">
    <property type="protein sequence ID" value="KAL3320740.1"/>
    <property type="molecule type" value="Genomic_DNA"/>
</dbReference>
<dbReference type="GO" id="GO:0008236">
    <property type="term" value="F:serine-type peptidase activity"/>
    <property type="evidence" value="ECO:0007669"/>
    <property type="project" value="UniProtKB-KW"/>
</dbReference>
<dbReference type="Gene3D" id="2.40.10.10">
    <property type="entry name" value="Trypsin-like serine proteases"/>
    <property type="match status" value="1"/>
</dbReference>
<evidence type="ECO:0000256" key="4">
    <source>
        <dbReference type="SAM" id="Phobius"/>
    </source>
</evidence>
<keyword evidence="4" id="KW-1133">Transmembrane helix</keyword>
<dbReference type="Proteomes" id="UP001626550">
    <property type="component" value="Unassembled WGS sequence"/>
</dbReference>
<evidence type="ECO:0000256" key="1">
    <source>
        <dbReference type="ARBA" id="ARBA00023157"/>
    </source>
</evidence>
<evidence type="ECO:0000313" key="7">
    <source>
        <dbReference type="Proteomes" id="UP001626550"/>
    </source>
</evidence>
<dbReference type="InterPro" id="IPR018114">
    <property type="entry name" value="TRYPSIN_HIS"/>
</dbReference>
<keyword evidence="4" id="KW-0812">Transmembrane</keyword>
<dbReference type="InterPro" id="IPR001254">
    <property type="entry name" value="Trypsin_dom"/>
</dbReference>
<name>A0ABD2QMI4_9PLAT</name>
<comment type="caution">
    <text evidence="6">The sequence shown here is derived from an EMBL/GenBank/DDBJ whole genome shotgun (WGS) entry which is preliminary data.</text>
</comment>
<organism evidence="6 7">
    <name type="scientific">Cichlidogyrus casuarinus</name>
    <dbReference type="NCBI Taxonomy" id="1844966"/>
    <lineage>
        <taxon>Eukaryota</taxon>
        <taxon>Metazoa</taxon>
        <taxon>Spiralia</taxon>
        <taxon>Lophotrochozoa</taxon>
        <taxon>Platyhelminthes</taxon>
        <taxon>Monogenea</taxon>
        <taxon>Monopisthocotylea</taxon>
        <taxon>Dactylogyridea</taxon>
        <taxon>Ancyrocephalidae</taxon>
        <taxon>Cichlidogyrus</taxon>
    </lineage>
</organism>
<dbReference type="AlphaFoldDB" id="A0ABD2QMI4"/>
<dbReference type="FunFam" id="2.40.10.10:FF:000002">
    <property type="entry name" value="Transmembrane protease serine"/>
    <property type="match status" value="1"/>
</dbReference>
<keyword evidence="3" id="KW-0378">Hydrolase</keyword>
<dbReference type="SMART" id="SM00020">
    <property type="entry name" value="Tryp_SPc"/>
    <property type="match status" value="1"/>
</dbReference>
<keyword evidence="3" id="KW-0720">Serine protease</keyword>
<reference evidence="6 7" key="1">
    <citation type="submission" date="2024-11" db="EMBL/GenBank/DDBJ databases">
        <title>Adaptive evolution of stress response genes in parasites aligns with host niche diversity.</title>
        <authorList>
            <person name="Hahn C."/>
            <person name="Resl P."/>
        </authorList>
    </citation>
    <scope>NUCLEOTIDE SEQUENCE [LARGE SCALE GENOMIC DNA]</scope>
    <source>
        <strain evidence="6">EGGRZ-B1_66</strain>
        <tissue evidence="6">Body</tissue>
    </source>
</reference>
<dbReference type="InterPro" id="IPR043504">
    <property type="entry name" value="Peptidase_S1_PA_chymotrypsin"/>
</dbReference>
<evidence type="ECO:0000256" key="3">
    <source>
        <dbReference type="RuleBase" id="RU363034"/>
    </source>
</evidence>
<keyword evidence="1" id="KW-1015">Disulfide bond</keyword>
<dbReference type="PROSITE" id="PS00135">
    <property type="entry name" value="TRYPSIN_SER"/>
    <property type="match status" value="1"/>
</dbReference>
<dbReference type="InterPro" id="IPR051487">
    <property type="entry name" value="Ser/Thr_Proteases_Immune/Dev"/>
</dbReference>
<dbReference type="Pfam" id="PF00089">
    <property type="entry name" value="Trypsin"/>
    <property type="match status" value="2"/>
</dbReference>
<dbReference type="PRINTS" id="PR00722">
    <property type="entry name" value="CHYMOTRYPSIN"/>
</dbReference>
<dbReference type="InterPro" id="IPR033116">
    <property type="entry name" value="TRYPSIN_SER"/>
</dbReference>
<dbReference type="GO" id="GO:0006508">
    <property type="term" value="P:proteolysis"/>
    <property type="evidence" value="ECO:0007669"/>
    <property type="project" value="UniProtKB-KW"/>
</dbReference>
<evidence type="ECO:0000313" key="6">
    <source>
        <dbReference type="EMBL" id="KAL3320740.1"/>
    </source>
</evidence>
<keyword evidence="4" id="KW-0472">Membrane</keyword>
<dbReference type="InterPro" id="IPR001314">
    <property type="entry name" value="Peptidase_S1A"/>
</dbReference>
<dbReference type="CDD" id="cd00190">
    <property type="entry name" value="Tryp_SPc"/>
    <property type="match status" value="1"/>
</dbReference>
<sequence>MTSNINDFLFRLVMAKASFCLLCSLLILVQTFYYKVNHFEWPVFLFNLVIQVSWSCELSAGKELKRVRRIIGGSNTQIDQYPWVVSVKARKENALEAVLFGTSETYCGGTIIDKKWVLTAAHCLHSKDSKGRQIKFDNPKYWHLRFETENLRPNMGERIVGFWNRFVNKFFKNKEKQPYYHVSKVVQHPDYVPGILEHDIALLKIKEDIDFKSVGVSSYLALPSSQTNMSWPAVGQNCIVLGWGCSKANGPPKEHLQKITVPVLSGQECRRIYVSSINLTDSREFCAGYFKSNVGICPGDSGGPLVCHLDGTYHLAGVVSATHAKSPEWFPGIFTRVTAYTPWIRSIINRV</sequence>
<evidence type="ECO:0000256" key="2">
    <source>
        <dbReference type="ARBA" id="ARBA00024195"/>
    </source>
</evidence>
<dbReference type="SUPFAM" id="SSF50494">
    <property type="entry name" value="Trypsin-like serine proteases"/>
    <property type="match status" value="1"/>
</dbReference>
<proteinExistence type="inferred from homology"/>
<feature type="transmembrane region" description="Helical" evidence="4">
    <location>
        <begin position="12"/>
        <end position="33"/>
    </location>
</feature>
<comment type="similarity">
    <text evidence="2">Belongs to the peptidase S1 family. CLIP subfamily.</text>
</comment>
<dbReference type="PROSITE" id="PS50240">
    <property type="entry name" value="TRYPSIN_DOM"/>
    <property type="match status" value="1"/>
</dbReference>
<keyword evidence="7" id="KW-1185">Reference proteome</keyword>
<accession>A0ABD2QMI4</accession>
<keyword evidence="3" id="KW-0645">Protease</keyword>
<dbReference type="InterPro" id="IPR009003">
    <property type="entry name" value="Peptidase_S1_PA"/>
</dbReference>